<keyword evidence="2" id="KW-0472">Membrane</keyword>
<evidence type="ECO:0000256" key="2">
    <source>
        <dbReference type="SAM" id="Phobius"/>
    </source>
</evidence>
<evidence type="ECO:0000256" key="1">
    <source>
        <dbReference type="SAM" id="MobiDB-lite"/>
    </source>
</evidence>
<sequence length="296" mass="31488">MNDGSQPEGTLPEGDNMGEDRSSGPTPVESSDSKIAWCTIIFMLLGVLFIVFCGILLVLCLQKRRRPQEVATTTTAITEAAAMTTTTSKGEDPEARAGSIVDVHLANEDASASNDNFWAFMIMAVSAMAALSLSIVTHTSCEYMDVDNEYDSGFSSIGLWSVALTYDGSTGTGGDDTCYSNVVRNVDGRDEFEDFDVNTALQIARVAGIIATTLGGIFFVSMIMSVIFSSTLAKQLFRPWLSVVLLLVAFCQALTLSLAASQPCDADTCFIDLGAISACTAGLHWLVCAFAVLVVS</sequence>
<dbReference type="AlphaFoldDB" id="A0A7S3KVB3"/>
<feature type="transmembrane region" description="Helical" evidence="2">
    <location>
        <begin position="34"/>
        <end position="59"/>
    </location>
</feature>
<keyword evidence="2" id="KW-1133">Transmembrane helix</keyword>
<feature type="transmembrane region" description="Helical" evidence="2">
    <location>
        <begin position="117"/>
        <end position="136"/>
    </location>
</feature>
<proteinExistence type="predicted"/>
<keyword evidence="2" id="KW-0812">Transmembrane</keyword>
<organism evidence="3">
    <name type="scientific">Amphora coffeiformis</name>
    <dbReference type="NCBI Taxonomy" id="265554"/>
    <lineage>
        <taxon>Eukaryota</taxon>
        <taxon>Sar</taxon>
        <taxon>Stramenopiles</taxon>
        <taxon>Ochrophyta</taxon>
        <taxon>Bacillariophyta</taxon>
        <taxon>Bacillariophyceae</taxon>
        <taxon>Bacillariophycidae</taxon>
        <taxon>Thalassiophysales</taxon>
        <taxon>Catenulaceae</taxon>
        <taxon>Amphora</taxon>
    </lineage>
</organism>
<evidence type="ECO:0000313" key="3">
    <source>
        <dbReference type="EMBL" id="CAE0401734.1"/>
    </source>
</evidence>
<name>A0A7S3KVB3_9STRA</name>
<reference evidence="3" key="1">
    <citation type="submission" date="2021-01" db="EMBL/GenBank/DDBJ databases">
        <authorList>
            <person name="Corre E."/>
            <person name="Pelletier E."/>
            <person name="Niang G."/>
            <person name="Scheremetjew M."/>
            <person name="Finn R."/>
            <person name="Kale V."/>
            <person name="Holt S."/>
            <person name="Cochrane G."/>
            <person name="Meng A."/>
            <person name="Brown T."/>
            <person name="Cohen L."/>
        </authorList>
    </citation>
    <scope>NUCLEOTIDE SEQUENCE</scope>
    <source>
        <strain evidence="3">CCMP127</strain>
    </source>
</reference>
<feature type="transmembrane region" description="Helical" evidence="2">
    <location>
        <begin position="203"/>
        <end position="228"/>
    </location>
</feature>
<feature type="transmembrane region" description="Helical" evidence="2">
    <location>
        <begin position="273"/>
        <end position="295"/>
    </location>
</feature>
<feature type="region of interest" description="Disordered" evidence="1">
    <location>
        <begin position="1"/>
        <end position="31"/>
    </location>
</feature>
<feature type="transmembrane region" description="Helical" evidence="2">
    <location>
        <begin position="240"/>
        <end position="261"/>
    </location>
</feature>
<gene>
    <name evidence="3" type="ORF">ACOF00016_LOCUS112</name>
</gene>
<accession>A0A7S3KVB3</accession>
<protein>
    <submittedName>
        <fullName evidence="3">Uncharacterized protein</fullName>
    </submittedName>
</protein>
<dbReference type="EMBL" id="HBIM01000128">
    <property type="protein sequence ID" value="CAE0401734.1"/>
    <property type="molecule type" value="Transcribed_RNA"/>
</dbReference>